<gene>
    <name evidence="1" type="ORF">ANCCAN_30424</name>
</gene>
<name>A0A368F129_ANCCA</name>
<comment type="caution">
    <text evidence="1">The sequence shown here is derived from an EMBL/GenBank/DDBJ whole genome shotgun (WGS) entry which is preliminary data.</text>
</comment>
<evidence type="ECO:0000313" key="2">
    <source>
        <dbReference type="Proteomes" id="UP000252519"/>
    </source>
</evidence>
<organism evidence="1 2">
    <name type="scientific">Ancylostoma caninum</name>
    <name type="common">Dog hookworm</name>
    <dbReference type="NCBI Taxonomy" id="29170"/>
    <lineage>
        <taxon>Eukaryota</taxon>
        <taxon>Metazoa</taxon>
        <taxon>Ecdysozoa</taxon>
        <taxon>Nematoda</taxon>
        <taxon>Chromadorea</taxon>
        <taxon>Rhabditida</taxon>
        <taxon>Rhabditina</taxon>
        <taxon>Rhabditomorpha</taxon>
        <taxon>Strongyloidea</taxon>
        <taxon>Ancylostomatidae</taxon>
        <taxon>Ancylostomatinae</taxon>
        <taxon>Ancylostoma</taxon>
    </lineage>
</organism>
<dbReference type="AlphaFoldDB" id="A0A368F129"/>
<protein>
    <submittedName>
        <fullName evidence="1">Uncharacterized protein</fullName>
    </submittedName>
</protein>
<dbReference type="Proteomes" id="UP000252519">
    <property type="component" value="Unassembled WGS sequence"/>
</dbReference>
<proteinExistence type="predicted"/>
<accession>A0A368F129</accession>
<evidence type="ECO:0000313" key="1">
    <source>
        <dbReference type="EMBL" id="RCN23887.1"/>
    </source>
</evidence>
<sequence>MVATTTNNGRCWYVSTMLGSGERTIEITWKCYISTDSKLFPK</sequence>
<dbReference type="EMBL" id="JOJR01024725">
    <property type="protein sequence ID" value="RCN23887.1"/>
    <property type="molecule type" value="Genomic_DNA"/>
</dbReference>
<keyword evidence="2" id="KW-1185">Reference proteome</keyword>
<reference evidence="1 2" key="1">
    <citation type="submission" date="2014-10" db="EMBL/GenBank/DDBJ databases">
        <title>Draft genome of the hookworm Ancylostoma caninum.</title>
        <authorList>
            <person name="Mitreva M."/>
        </authorList>
    </citation>
    <scope>NUCLEOTIDE SEQUENCE [LARGE SCALE GENOMIC DNA]</scope>
    <source>
        <strain evidence="1 2">Baltimore</strain>
    </source>
</reference>